<dbReference type="InterPro" id="IPR036890">
    <property type="entry name" value="HATPase_C_sf"/>
</dbReference>
<dbReference type="Pfam" id="PF13426">
    <property type="entry name" value="PAS_9"/>
    <property type="match status" value="2"/>
</dbReference>
<keyword evidence="11" id="KW-1185">Reference proteome</keyword>
<feature type="domain" description="Response regulatory" evidence="6">
    <location>
        <begin position="812"/>
        <end position="927"/>
    </location>
</feature>
<dbReference type="RefSeq" id="WP_006929406.1">
    <property type="nucleotide sequence ID" value="NZ_CM001402.1"/>
</dbReference>
<organism evidence="10 11">
    <name type="scientific">Caldithrix abyssi DSM 13497</name>
    <dbReference type="NCBI Taxonomy" id="880073"/>
    <lineage>
        <taxon>Bacteria</taxon>
        <taxon>Pseudomonadati</taxon>
        <taxon>Calditrichota</taxon>
        <taxon>Calditrichia</taxon>
        <taxon>Calditrichales</taxon>
        <taxon>Calditrichaceae</taxon>
        <taxon>Caldithrix</taxon>
    </lineage>
</organism>
<dbReference type="InterPro" id="IPR003594">
    <property type="entry name" value="HATPase_dom"/>
</dbReference>
<evidence type="ECO:0000313" key="9">
    <source>
        <dbReference type="EMBL" id="APF18118.1"/>
    </source>
</evidence>
<dbReference type="InterPro" id="IPR035965">
    <property type="entry name" value="PAS-like_dom_sf"/>
</dbReference>
<dbReference type="AlphaFoldDB" id="H1XNI0"/>
<accession>H1XNI0</accession>
<dbReference type="SMART" id="SM00086">
    <property type="entry name" value="PAC"/>
    <property type="match status" value="2"/>
</dbReference>
<reference evidence="9 12" key="2">
    <citation type="submission" date="2016-11" db="EMBL/GenBank/DDBJ databases">
        <title>Genomic analysis of Caldithrix abyssi and proposal of a novel bacterial phylum Caldithrichaeota.</title>
        <authorList>
            <person name="Kublanov I."/>
            <person name="Sigalova O."/>
            <person name="Gavrilov S."/>
            <person name="Lebedinsky A."/>
            <person name="Ivanova N."/>
            <person name="Daum C."/>
            <person name="Reddy T."/>
            <person name="Klenk H.P."/>
            <person name="Goker M."/>
            <person name="Reva O."/>
            <person name="Miroshnichenko M."/>
            <person name="Kyprides N."/>
            <person name="Woyke T."/>
            <person name="Gelfand M."/>
        </authorList>
    </citation>
    <scope>NUCLEOTIDE SEQUENCE [LARGE SCALE GENOMIC DNA]</scope>
    <source>
        <strain evidence="9 12">LF13</strain>
    </source>
</reference>
<dbReference type="SUPFAM" id="SSF47384">
    <property type="entry name" value="Homodimeric domain of signal transducing histidine kinase"/>
    <property type="match status" value="1"/>
</dbReference>
<dbReference type="Pfam" id="PF02518">
    <property type="entry name" value="HATPase_c"/>
    <property type="match status" value="1"/>
</dbReference>
<dbReference type="OrthoDB" id="9796100at2"/>
<dbReference type="InterPro" id="IPR003661">
    <property type="entry name" value="HisK_dim/P_dom"/>
</dbReference>
<evidence type="ECO:0000259" key="7">
    <source>
        <dbReference type="PROSITE" id="PS50112"/>
    </source>
</evidence>
<dbReference type="PROSITE" id="PS50109">
    <property type="entry name" value="HIS_KIN"/>
    <property type="match status" value="1"/>
</dbReference>
<dbReference type="Pfam" id="PF00072">
    <property type="entry name" value="Response_reg"/>
    <property type="match status" value="2"/>
</dbReference>
<feature type="domain" description="PAC" evidence="8">
    <location>
        <begin position="500"/>
        <end position="554"/>
    </location>
</feature>
<comment type="catalytic activity">
    <reaction evidence="1">
        <text>ATP + protein L-histidine = ADP + protein N-phospho-L-histidine.</text>
        <dbReference type="EC" id="2.7.13.3"/>
    </reaction>
</comment>
<proteinExistence type="predicted"/>
<dbReference type="SMART" id="SM00388">
    <property type="entry name" value="HisKA"/>
    <property type="match status" value="1"/>
</dbReference>
<evidence type="ECO:0000313" key="11">
    <source>
        <dbReference type="Proteomes" id="UP000004671"/>
    </source>
</evidence>
<evidence type="ECO:0000259" key="6">
    <source>
        <dbReference type="PROSITE" id="PS50110"/>
    </source>
</evidence>
<evidence type="ECO:0000256" key="1">
    <source>
        <dbReference type="ARBA" id="ARBA00000085"/>
    </source>
</evidence>
<keyword evidence="10" id="KW-0808">Transferase</keyword>
<dbReference type="STRING" id="880073.Cabys_1369"/>
<evidence type="ECO:0000259" key="8">
    <source>
        <dbReference type="PROSITE" id="PS50113"/>
    </source>
</evidence>
<dbReference type="CDD" id="cd00082">
    <property type="entry name" value="HisKA"/>
    <property type="match status" value="1"/>
</dbReference>
<evidence type="ECO:0000256" key="4">
    <source>
        <dbReference type="PROSITE-ProRule" id="PRU00169"/>
    </source>
</evidence>
<evidence type="ECO:0000313" key="10">
    <source>
        <dbReference type="EMBL" id="EHO42151.1"/>
    </source>
</evidence>
<dbReference type="SMART" id="SM00448">
    <property type="entry name" value="REC"/>
    <property type="match status" value="2"/>
</dbReference>
<dbReference type="SUPFAM" id="SSF55785">
    <property type="entry name" value="PYP-like sensor domain (PAS domain)"/>
    <property type="match status" value="2"/>
</dbReference>
<dbReference type="PaxDb" id="880073-Calab_2541"/>
<dbReference type="GO" id="GO:0000155">
    <property type="term" value="F:phosphorelay sensor kinase activity"/>
    <property type="evidence" value="ECO:0007669"/>
    <property type="project" value="InterPro"/>
</dbReference>
<evidence type="ECO:0000256" key="2">
    <source>
        <dbReference type="ARBA" id="ARBA00012438"/>
    </source>
</evidence>
<dbReference type="InParanoid" id="H1XNI0"/>
<keyword evidence="10" id="KW-0418">Kinase</keyword>
<dbReference type="InterPro" id="IPR011006">
    <property type="entry name" value="CheY-like_superfamily"/>
</dbReference>
<dbReference type="PROSITE" id="PS50110">
    <property type="entry name" value="RESPONSE_REGULATORY"/>
    <property type="match status" value="2"/>
</dbReference>
<dbReference type="Pfam" id="PF00512">
    <property type="entry name" value="HisKA"/>
    <property type="match status" value="1"/>
</dbReference>
<dbReference type="SUPFAM" id="SSF52172">
    <property type="entry name" value="CheY-like"/>
    <property type="match status" value="2"/>
</dbReference>
<evidence type="ECO:0000259" key="5">
    <source>
        <dbReference type="PROSITE" id="PS50109"/>
    </source>
</evidence>
<feature type="domain" description="PAS" evidence="7">
    <location>
        <begin position="425"/>
        <end position="475"/>
    </location>
</feature>
<dbReference type="InterPro" id="IPR001789">
    <property type="entry name" value="Sig_transdc_resp-reg_receiver"/>
</dbReference>
<dbReference type="PROSITE" id="PS50113">
    <property type="entry name" value="PAC"/>
    <property type="match status" value="1"/>
</dbReference>
<dbReference type="PRINTS" id="PR00344">
    <property type="entry name" value="BCTRLSENSOR"/>
</dbReference>
<dbReference type="SMART" id="SM00387">
    <property type="entry name" value="HATPase_c"/>
    <property type="match status" value="1"/>
</dbReference>
<dbReference type="Gene3D" id="3.30.565.10">
    <property type="entry name" value="Histidine kinase-like ATPase, C-terminal domain"/>
    <property type="match status" value="1"/>
</dbReference>
<dbReference type="EMBL" id="CM001402">
    <property type="protein sequence ID" value="EHO42151.1"/>
    <property type="molecule type" value="Genomic_DNA"/>
</dbReference>
<dbReference type="NCBIfam" id="TIGR00229">
    <property type="entry name" value="sensory_box"/>
    <property type="match status" value="2"/>
</dbReference>
<dbReference type="Proteomes" id="UP000004671">
    <property type="component" value="Chromosome"/>
</dbReference>
<dbReference type="EC" id="2.7.13.3" evidence="2"/>
<dbReference type="SMART" id="SM00091">
    <property type="entry name" value="PAS"/>
    <property type="match status" value="2"/>
</dbReference>
<dbReference type="SUPFAM" id="SSF55874">
    <property type="entry name" value="ATPase domain of HSP90 chaperone/DNA topoisomerase II/histidine kinase"/>
    <property type="match status" value="1"/>
</dbReference>
<dbReference type="KEGG" id="caby:Cabys_1369"/>
<dbReference type="InterPro" id="IPR000014">
    <property type="entry name" value="PAS"/>
</dbReference>
<feature type="modified residue" description="4-aspartylphosphate" evidence="4">
    <location>
        <position position="863"/>
    </location>
</feature>
<dbReference type="eggNOG" id="COG4191">
    <property type="taxonomic scope" value="Bacteria"/>
</dbReference>
<dbReference type="PANTHER" id="PTHR43065">
    <property type="entry name" value="SENSOR HISTIDINE KINASE"/>
    <property type="match status" value="1"/>
</dbReference>
<reference evidence="10 11" key="1">
    <citation type="submission" date="2011-09" db="EMBL/GenBank/DDBJ databases">
        <title>The permanent draft genome of Caldithrix abyssi DSM 13497.</title>
        <authorList>
            <consortium name="US DOE Joint Genome Institute (JGI-PGF)"/>
            <person name="Lucas S."/>
            <person name="Han J."/>
            <person name="Lapidus A."/>
            <person name="Bruce D."/>
            <person name="Goodwin L."/>
            <person name="Pitluck S."/>
            <person name="Peters L."/>
            <person name="Kyrpides N."/>
            <person name="Mavromatis K."/>
            <person name="Ivanova N."/>
            <person name="Mikhailova N."/>
            <person name="Chertkov O."/>
            <person name="Detter J.C."/>
            <person name="Tapia R."/>
            <person name="Han C."/>
            <person name="Land M."/>
            <person name="Hauser L."/>
            <person name="Markowitz V."/>
            <person name="Cheng J.-F."/>
            <person name="Hugenholtz P."/>
            <person name="Woyke T."/>
            <person name="Wu D."/>
            <person name="Spring S."/>
            <person name="Brambilla E."/>
            <person name="Klenk H.-P."/>
            <person name="Eisen J.A."/>
        </authorList>
    </citation>
    <scope>NUCLEOTIDE SEQUENCE [LARGE SCALE GENOMIC DNA]</scope>
    <source>
        <strain evidence="10 11">DSM 13497</strain>
    </source>
</reference>
<dbReference type="PROSITE" id="PS50112">
    <property type="entry name" value="PAS"/>
    <property type="match status" value="1"/>
</dbReference>
<dbReference type="InterPro" id="IPR001610">
    <property type="entry name" value="PAC"/>
</dbReference>
<dbReference type="InterPro" id="IPR036097">
    <property type="entry name" value="HisK_dim/P_sf"/>
</dbReference>
<dbReference type="HOGENOM" id="CLU_000445_114_51_0"/>
<dbReference type="CDD" id="cd17534">
    <property type="entry name" value="REC_DC-like"/>
    <property type="match status" value="1"/>
</dbReference>
<dbReference type="CDD" id="cd00130">
    <property type="entry name" value="PAS"/>
    <property type="match status" value="1"/>
</dbReference>
<dbReference type="Gene3D" id="1.10.287.130">
    <property type="match status" value="1"/>
</dbReference>
<feature type="domain" description="Response regulatory" evidence="6">
    <location>
        <begin position="5"/>
        <end position="120"/>
    </location>
</feature>
<protein>
    <recommendedName>
        <fullName evidence="2">histidine kinase</fullName>
        <ecNumber evidence="2">2.7.13.3</ecNumber>
    </recommendedName>
</protein>
<dbReference type="InterPro" id="IPR000700">
    <property type="entry name" value="PAS-assoc_C"/>
</dbReference>
<sequence>MEAPRIFIVEDDALIVAHLQQILQEFNYGIAGIAASGADAIEQIEKTNPQLILMDIRIRGPINGLEAAHRISKKQDIPIIFLTAHANQDYLNQAQLDNVYSYLVKPVRSIDLHTNIQMALFKHQVQQRLNMVNSILKTRQQINQFILERRSKKELLNGICQMLAGTDVFTTTILLTDTHNKTMEIFISRDYEQDGKILKQKILENNMPPCIQNAFDTDEVVITRVAEDQCILCKFCKSVAGQFHLSYRLGYRDTQYGVLTAYLAPTFEADEQIVELFKEIGNDIAYAIHKFDIEQMQLKAQKMLKESEYKYRILSENALVGVFLVQNEQFKYANPRMAEIFQYESPKKILQLKSYLDLCHPANHQKIKAVFKEMLESHSSPTHIEFSGMDKDGRRLELELLASRIEFQGKEAILGSILDITEKKEKDEIIRVLSTGIQESPVGIMVTDPEGKIEYVNPAFTKISGYSEKDVKGKTPRMLKSGEMPEEFYRLMWKTISSGSPWHDEIINRKKDGSFYWAKLLIVPIKDANNRITHFMGIQEDISENKKLQQQLLQSQKMEAIGRLAGGIAHDFNNLLTVINGYAQLLLYALKEDDVHRKKVEQIFQAGEKAKNLTSQLLAFSRKQMRQARILNLNDVIENYLPMLKSLLGENITLDIQLASDLWPIESDAHQLEQILLNLIVNAKQAMPDGGKLTIITQNCAIDQKFASDNEGARAGDFVRLSVADTGVGMDQETLKHIFEPFFTTRGVGEGTGLGLSTVYGIVKQNEGMIYVTSAPQSGTIFDIYFPKVEGTEQATRPENKEEQQNLRGDASILLVEDDADVRKLTGKALSYFGYKVTPARDGKDALRKLKADRQAFDLLITDLVMPNLSGKKLAAMIHEYYPGLPVLFISGYSENEFKEENRNDQPNFLQKPFSPIDLAKKVNELLKDRNGAR</sequence>
<dbReference type="PANTHER" id="PTHR43065:SF42">
    <property type="entry name" value="TWO-COMPONENT SENSOR PPRA"/>
    <property type="match status" value="1"/>
</dbReference>
<dbReference type="Proteomes" id="UP000183868">
    <property type="component" value="Chromosome"/>
</dbReference>
<dbReference type="Gene3D" id="3.40.50.2300">
    <property type="match status" value="2"/>
</dbReference>
<dbReference type="InterPro" id="IPR004358">
    <property type="entry name" value="Sig_transdc_His_kin-like_C"/>
</dbReference>
<name>H1XNI0_CALAY</name>
<evidence type="ECO:0000256" key="3">
    <source>
        <dbReference type="ARBA" id="ARBA00022553"/>
    </source>
</evidence>
<feature type="modified residue" description="4-aspartylphosphate" evidence="4">
    <location>
        <position position="55"/>
    </location>
</feature>
<evidence type="ECO:0000313" key="12">
    <source>
        <dbReference type="Proteomes" id="UP000183868"/>
    </source>
</evidence>
<keyword evidence="3 4" id="KW-0597">Phosphoprotein</keyword>
<dbReference type="InterPro" id="IPR005467">
    <property type="entry name" value="His_kinase_dom"/>
</dbReference>
<dbReference type="Gene3D" id="3.30.450.20">
    <property type="entry name" value="PAS domain"/>
    <property type="match status" value="2"/>
</dbReference>
<feature type="domain" description="Histidine kinase" evidence="5">
    <location>
        <begin position="567"/>
        <end position="790"/>
    </location>
</feature>
<gene>
    <name evidence="9" type="ORF">Cabys_1369</name>
    <name evidence="10" type="ORF">Calab_2541</name>
</gene>
<dbReference type="EMBL" id="CP018099">
    <property type="protein sequence ID" value="APF18118.1"/>
    <property type="molecule type" value="Genomic_DNA"/>
</dbReference>